<dbReference type="Proteomes" id="UP000834106">
    <property type="component" value="Chromosome 1"/>
</dbReference>
<evidence type="ECO:0000313" key="6">
    <source>
        <dbReference type="Proteomes" id="UP000834106"/>
    </source>
</evidence>
<dbReference type="GO" id="GO:0015386">
    <property type="term" value="F:potassium:proton antiporter activity"/>
    <property type="evidence" value="ECO:0007669"/>
    <property type="project" value="TreeGrafter"/>
</dbReference>
<organism evidence="5 6">
    <name type="scientific">Fraxinus pennsylvanica</name>
    <dbReference type="NCBI Taxonomy" id="56036"/>
    <lineage>
        <taxon>Eukaryota</taxon>
        <taxon>Viridiplantae</taxon>
        <taxon>Streptophyta</taxon>
        <taxon>Embryophyta</taxon>
        <taxon>Tracheophyta</taxon>
        <taxon>Spermatophyta</taxon>
        <taxon>Magnoliopsida</taxon>
        <taxon>eudicotyledons</taxon>
        <taxon>Gunneridae</taxon>
        <taxon>Pentapetalae</taxon>
        <taxon>asterids</taxon>
        <taxon>lamiids</taxon>
        <taxon>Lamiales</taxon>
        <taxon>Oleaceae</taxon>
        <taxon>Oleeae</taxon>
        <taxon>Fraxinus</taxon>
    </lineage>
</organism>
<keyword evidence="1" id="KW-0813">Transport</keyword>
<evidence type="ECO:0000256" key="4">
    <source>
        <dbReference type="ARBA" id="ARBA00023065"/>
    </source>
</evidence>
<evidence type="ECO:0000313" key="5">
    <source>
        <dbReference type="EMBL" id="CAI9753027.1"/>
    </source>
</evidence>
<gene>
    <name evidence="5" type="ORF">FPE_LOCUS458</name>
</gene>
<protein>
    <submittedName>
        <fullName evidence="5">Uncharacterized protein</fullName>
    </submittedName>
</protein>
<dbReference type="GO" id="GO:0098719">
    <property type="term" value="P:sodium ion import across plasma membrane"/>
    <property type="evidence" value="ECO:0007669"/>
    <property type="project" value="TreeGrafter"/>
</dbReference>
<dbReference type="EMBL" id="OU503036">
    <property type="protein sequence ID" value="CAI9753027.1"/>
    <property type="molecule type" value="Genomic_DNA"/>
</dbReference>
<dbReference type="AlphaFoldDB" id="A0AAD2DG29"/>
<dbReference type="GO" id="GO:0015385">
    <property type="term" value="F:sodium:proton antiporter activity"/>
    <property type="evidence" value="ECO:0007669"/>
    <property type="project" value="InterPro"/>
</dbReference>
<dbReference type="InterPro" id="IPR018422">
    <property type="entry name" value="Cation/H_exchanger_CPA1"/>
</dbReference>
<sequence length="192" mass="21467">MAVADLEEGVPDSTSMDVCRKERIDVHDHGCLRHVPCYHHDERKNSDYGVMLFFRNLEIGSLDISDYLAIGAIFAATDSVCTLQACFCNFAFVAETFIFLYFGMDALDIEKWSPGTSVAKSRNEHFTFREQVIIWWAGLMRGAVYMALAYNKSSSAASSGPNTLRTVIVPLIGHQQDSEADLGDDLLVYECF</sequence>
<proteinExistence type="predicted"/>
<dbReference type="GO" id="GO:0051453">
    <property type="term" value="P:regulation of intracellular pH"/>
    <property type="evidence" value="ECO:0007669"/>
    <property type="project" value="TreeGrafter"/>
</dbReference>
<evidence type="ECO:0000256" key="2">
    <source>
        <dbReference type="ARBA" id="ARBA00022538"/>
    </source>
</evidence>
<dbReference type="PANTHER" id="PTHR10110:SF117">
    <property type="entry name" value="SODIUM_HYDROGEN EXCHANGER 2"/>
    <property type="match status" value="1"/>
</dbReference>
<reference evidence="5" key="1">
    <citation type="submission" date="2023-05" db="EMBL/GenBank/DDBJ databases">
        <authorList>
            <person name="Huff M."/>
        </authorList>
    </citation>
    <scope>NUCLEOTIDE SEQUENCE</scope>
</reference>
<evidence type="ECO:0000256" key="1">
    <source>
        <dbReference type="ARBA" id="ARBA00022448"/>
    </source>
</evidence>
<keyword evidence="3" id="KW-0630">Potassium</keyword>
<keyword evidence="6" id="KW-1185">Reference proteome</keyword>
<keyword evidence="2" id="KW-0633">Potassium transport</keyword>
<name>A0AAD2DG29_9LAMI</name>
<accession>A0AAD2DG29</accession>
<dbReference type="PANTHER" id="PTHR10110">
    <property type="entry name" value="SODIUM/HYDROGEN EXCHANGER"/>
    <property type="match status" value="1"/>
</dbReference>
<keyword evidence="4" id="KW-0406">Ion transport</keyword>
<dbReference type="GO" id="GO:0005886">
    <property type="term" value="C:plasma membrane"/>
    <property type="evidence" value="ECO:0007669"/>
    <property type="project" value="TreeGrafter"/>
</dbReference>
<evidence type="ECO:0000256" key="3">
    <source>
        <dbReference type="ARBA" id="ARBA00022958"/>
    </source>
</evidence>